<feature type="non-terminal residue" evidence="2">
    <location>
        <position position="1"/>
    </location>
</feature>
<dbReference type="InterPro" id="IPR000120">
    <property type="entry name" value="Amidase"/>
</dbReference>
<dbReference type="AlphaFoldDB" id="X1IND3"/>
<proteinExistence type="predicted"/>
<dbReference type="InterPro" id="IPR023631">
    <property type="entry name" value="Amidase_dom"/>
</dbReference>
<dbReference type="EMBL" id="BARU01029498">
    <property type="protein sequence ID" value="GAH67624.1"/>
    <property type="molecule type" value="Genomic_DNA"/>
</dbReference>
<protein>
    <recommendedName>
        <fullName evidence="1">Amidase domain-containing protein</fullName>
    </recommendedName>
</protein>
<dbReference type="Gene3D" id="3.90.1300.10">
    <property type="entry name" value="Amidase signature (AS) domain"/>
    <property type="match status" value="1"/>
</dbReference>
<dbReference type="GO" id="GO:0003824">
    <property type="term" value="F:catalytic activity"/>
    <property type="evidence" value="ECO:0007669"/>
    <property type="project" value="InterPro"/>
</dbReference>
<dbReference type="Pfam" id="PF01425">
    <property type="entry name" value="Amidase"/>
    <property type="match status" value="1"/>
</dbReference>
<feature type="non-terminal residue" evidence="2">
    <location>
        <position position="266"/>
    </location>
</feature>
<evidence type="ECO:0000313" key="2">
    <source>
        <dbReference type="EMBL" id="GAH67624.1"/>
    </source>
</evidence>
<dbReference type="InterPro" id="IPR020556">
    <property type="entry name" value="Amidase_CS"/>
</dbReference>
<feature type="domain" description="Amidase" evidence="1">
    <location>
        <begin position="1"/>
        <end position="265"/>
    </location>
</feature>
<reference evidence="2" key="1">
    <citation type="journal article" date="2014" name="Front. Microbiol.">
        <title>High frequency of phylogenetically diverse reductive dehalogenase-homologous genes in deep subseafloor sedimentary metagenomes.</title>
        <authorList>
            <person name="Kawai M."/>
            <person name="Futagami T."/>
            <person name="Toyoda A."/>
            <person name="Takaki Y."/>
            <person name="Nishi S."/>
            <person name="Hori S."/>
            <person name="Arai W."/>
            <person name="Tsubouchi T."/>
            <person name="Morono Y."/>
            <person name="Uchiyama I."/>
            <person name="Ito T."/>
            <person name="Fujiyama A."/>
            <person name="Inagaki F."/>
            <person name="Takami H."/>
        </authorList>
    </citation>
    <scope>NUCLEOTIDE SEQUENCE</scope>
    <source>
        <strain evidence="2">Expedition CK06-06</strain>
    </source>
</reference>
<dbReference type="SUPFAM" id="SSF75304">
    <property type="entry name" value="Amidase signature (AS) enzymes"/>
    <property type="match status" value="1"/>
</dbReference>
<dbReference type="PROSITE" id="PS00571">
    <property type="entry name" value="AMIDASES"/>
    <property type="match status" value="1"/>
</dbReference>
<dbReference type="PANTHER" id="PTHR11895">
    <property type="entry name" value="TRANSAMIDASE"/>
    <property type="match status" value="1"/>
</dbReference>
<gene>
    <name evidence="2" type="ORF">S03H2_46921</name>
</gene>
<comment type="caution">
    <text evidence="2">The sequence shown here is derived from an EMBL/GenBank/DDBJ whole genome shotgun (WGS) entry which is preliminary data.</text>
</comment>
<evidence type="ECO:0000259" key="1">
    <source>
        <dbReference type="Pfam" id="PF01425"/>
    </source>
</evidence>
<organism evidence="2">
    <name type="scientific">marine sediment metagenome</name>
    <dbReference type="NCBI Taxonomy" id="412755"/>
    <lineage>
        <taxon>unclassified sequences</taxon>
        <taxon>metagenomes</taxon>
        <taxon>ecological metagenomes</taxon>
    </lineage>
</organism>
<dbReference type="PANTHER" id="PTHR11895:SF151">
    <property type="entry name" value="GLUTAMYL-TRNA(GLN) AMIDOTRANSFERASE SUBUNIT A"/>
    <property type="match status" value="1"/>
</dbReference>
<name>X1IND3_9ZZZZ</name>
<accession>X1IND3</accession>
<dbReference type="InterPro" id="IPR036928">
    <property type="entry name" value="AS_sf"/>
</dbReference>
<sequence>TKSALERIAAVESNVQAYITITEDTALREAREADSCIASGDITPLTGIPSLIKDVICTQGIRTTCGSKMLENFVPPYDATVIEKLKAQRMIMLGKANMDEFAMGSSTENSAFFPTHNPWSLSRVPGGSSGGSAAAVAADEAIYALGSDTGGSIRQPAGFCNVVGFKPTYGRVSRFGLVAFASSLDQIGPITKDVTDCALVMNTIAAHDPRDSTSVPCPVPDYTQRLIHDLKGLRIGIPREYLVEGMQSEVRTALEIAIKKLEELGA</sequence>